<name>A0A811ZZY2_9EURY</name>
<proteinExistence type="predicted"/>
<comment type="caution">
    <text evidence="1">The sequence shown here is derived from an EMBL/GenBank/DDBJ whole genome shotgun (WGS) entry which is preliminary data.</text>
</comment>
<dbReference type="EMBL" id="CAJHZY010000031">
    <property type="protein sequence ID" value="CAD7766946.1"/>
    <property type="molecule type" value="Genomic_DNA"/>
</dbReference>
<accession>A0A811ZZY2</accession>
<reference evidence="1" key="1">
    <citation type="submission" date="2020-12" db="EMBL/GenBank/DDBJ databases">
        <authorList>
            <person name="Hahn C.J."/>
            <person name="Laso-Perez R."/>
            <person name="Vulcano F."/>
            <person name="Vaziourakis K.-M."/>
            <person name="Stokke R."/>
            <person name="Steen I.H."/>
            <person name="Teske A."/>
            <person name="Boetius A."/>
            <person name="Liebeke M."/>
            <person name="Amann R."/>
            <person name="Knittel K."/>
        </authorList>
    </citation>
    <scope>NUCLEOTIDE SEQUENCE</scope>
    <source>
        <strain evidence="1">Gfbio:c6db26ca-90af-429b-aeed-0e3e8aed0b5e:GoM-Arc1_AMV-AAA_792_C10</strain>
    </source>
</reference>
<protein>
    <submittedName>
        <fullName evidence="1">Uncharacterized protein</fullName>
    </submittedName>
</protein>
<sequence>MELAVVGLYSFLIAKQSRVIFQALDCLRNQESRIVSTHGVCASVQRSCTGVVLHTKYAGAGDLIWN</sequence>
<evidence type="ECO:0000313" key="2">
    <source>
        <dbReference type="Proteomes" id="UP000614580"/>
    </source>
</evidence>
<gene>
    <name evidence="1" type="ORF">DNFNHJIP_00348</name>
</gene>
<dbReference type="AlphaFoldDB" id="A0A811ZZY2"/>
<dbReference type="Proteomes" id="UP000614580">
    <property type="component" value="Unassembled WGS sequence"/>
</dbReference>
<organism evidence="1 2">
    <name type="scientific">Candidatus Argoarchaeum ethanivorans</name>
    <dbReference type="NCBI Taxonomy" id="2608793"/>
    <lineage>
        <taxon>Archaea</taxon>
        <taxon>Methanobacteriati</taxon>
        <taxon>Methanobacteriota</taxon>
        <taxon>Stenosarchaea group</taxon>
        <taxon>Methanomicrobia</taxon>
        <taxon>Methanosarcinales</taxon>
        <taxon>Methanosarcinales incertae sedis</taxon>
        <taxon>GOM Arc I cluster</taxon>
        <taxon>Candidatus Argoarchaeum</taxon>
    </lineage>
</organism>
<evidence type="ECO:0000313" key="1">
    <source>
        <dbReference type="EMBL" id="CAD7766946.1"/>
    </source>
</evidence>